<sequence length="635" mass="73239">MIRITTVDWHSSCVELQWLSVVLKRSLYNLKVSTVITSKNSGKIQERYLQLESQMRTIEQNATDAIHRVRASLVTETENIRKRVLETLKSKEVQMILMDWKSNEVPVEKDTKWFLNEAVEKIAEKVAAQINLWEKTNNVVGTIKDDIINGFKKDFQLMEYQIAKCQSVLLGGEQDVATDLHHSIKKHVPMKTLFKRRYRKEDEHVKAVKGLGGAISELGILDNQTRKELKDLQKHFKDKSPENMMQEATALYVDSIFQAKDLGKRIHNYLSQLMKGIDQMVYMIPDFMNADRKLFQTLQNDRKDEILTGVYLKMMAKGNNLQGRLDMFFVENIMKFDYKSNDIKWSPDNVPIGSGSFADVYVANLKDGGRSESSLIPVALKVFRDRVKTSNVTSILLEDRVLRNVDHEHIIKYYGATFRYKNPADKKRLQWIMIMEICKETLKDIFISDESKNPGKLACESSQQVRASKDLANYAVQICSGLHYLHEKGLVHRDLKLDNILVDQNNVVKLSDVGLTKKEEFIAYTVTGSLAYMAPEVLLQSERNYDHRADIYSLGIILWEMWYGIDAAEYIQTKVVGSFEEIVRNGMRPSLMMVGLSTPPDDWVDRINAAWAYEPKHRPELLDLICFFKDILIKT</sequence>
<dbReference type="PROSITE" id="PS00108">
    <property type="entry name" value="PROTEIN_KINASE_ST"/>
    <property type="match status" value="1"/>
</dbReference>
<organism evidence="6 7">
    <name type="scientific">Potamilus streckersoni</name>
    <dbReference type="NCBI Taxonomy" id="2493646"/>
    <lineage>
        <taxon>Eukaryota</taxon>
        <taxon>Metazoa</taxon>
        <taxon>Spiralia</taxon>
        <taxon>Lophotrochozoa</taxon>
        <taxon>Mollusca</taxon>
        <taxon>Bivalvia</taxon>
        <taxon>Autobranchia</taxon>
        <taxon>Heteroconchia</taxon>
        <taxon>Palaeoheterodonta</taxon>
        <taxon>Unionida</taxon>
        <taxon>Unionoidea</taxon>
        <taxon>Unionidae</taxon>
        <taxon>Ambleminae</taxon>
        <taxon>Lampsilini</taxon>
        <taxon>Potamilus</taxon>
    </lineage>
</organism>
<protein>
    <recommendedName>
        <fullName evidence="5">Protein kinase domain-containing protein</fullName>
    </recommendedName>
</protein>
<evidence type="ECO:0000256" key="1">
    <source>
        <dbReference type="ARBA" id="ARBA00022527"/>
    </source>
</evidence>
<name>A0AAE0VUP7_9BIVA</name>
<dbReference type="GO" id="GO:0004674">
    <property type="term" value="F:protein serine/threonine kinase activity"/>
    <property type="evidence" value="ECO:0007669"/>
    <property type="project" value="UniProtKB-KW"/>
</dbReference>
<dbReference type="Gene3D" id="1.10.510.10">
    <property type="entry name" value="Transferase(Phosphotransferase) domain 1"/>
    <property type="match status" value="1"/>
</dbReference>
<keyword evidence="1" id="KW-0723">Serine/threonine-protein kinase</keyword>
<proteinExistence type="predicted"/>
<reference evidence="6" key="2">
    <citation type="journal article" date="2021" name="Genome Biol. Evol.">
        <title>Developing a high-quality reference genome for a parasitic bivalve with doubly uniparental inheritance (Bivalvia: Unionida).</title>
        <authorList>
            <person name="Smith C.H."/>
        </authorList>
    </citation>
    <scope>NUCLEOTIDE SEQUENCE</scope>
    <source>
        <strain evidence="6">CHS0354</strain>
        <tissue evidence="6">Mantle</tissue>
    </source>
</reference>
<dbReference type="PROSITE" id="PS50011">
    <property type="entry name" value="PROTEIN_KINASE_DOM"/>
    <property type="match status" value="1"/>
</dbReference>
<dbReference type="InterPro" id="IPR000719">
    <property type="entry name" value="Prot_kinase_dom"/>
</dbReference>
<evidence type="ECO:0000256" key="4">
    <source>
        <dbReference type="PROSITE-ProRule" id="PRU10141"/>
    </source>
</evidence>
<dbReference type="GO" id="GO:0005524">
    <property type="term" value="F:ATP binding"/>
    <property type="evidence" value="ECO:0007669"/>
    <property type="project" value="UniProtKB-UniRule"/>
</dbReference>
<evidence type="ECO:0000256" key="3">
    <source>
        <dbReference type="ARBA" id="ARBA00022840"/>
    </source>
</evidence>
<keyword evidence="3 4" id="KW-0067">ATP-binding</keyword>
<gene>
    <name evidence="6" type="ORF">CHS0354_030986</name>
</gene>
<feature type="domain" description="Protein kinase" evidence="5">
    <location>
        <begin position="346"/>
        <end position="633"/>
    </location>
</feature>
<dbReference type="InterPro" id="IPR008271">
    <property type="entry name" value="Ser/Thr_kinase_AS"/>
</dbReference>
<accession>A0AAE0VUP7</accession>
<feature type="binding site" evidence="4">
    <location>
        <position position="381"/>
    </location>
    <ligand>
        <name>ATP</name>
        <dbReference type="ChEBI" id="CHEBI:30616"/>
    </ligand>
</feature>
<keyword evidence="2 4" id="KW-0547">Nucleotide-binding</keyword>
<dbReference type="InterPro" id="IPR011009">
    <property type="entry name" value="Kinase-like_dom_sf"/>
</dbReference>
<keyword evidence="7" id="KW-1185">Reference proteome</keyword>
<dbReference type="PROSITE" id="PS00107">
    <property type="entry name" value="PROTEIN_KINASE_ATP"/>
    <property type="match status" value="1"/>
</dbReference>
<reference evidence="6" key="1">
    <citation type="journal article" date="2021" name="Genome Biol. Evol.">
        <title>A High-Quality Reference Genome for a Parasitic Bivalve with Doubly Uniparental Inheritance (Bivalvia: Unionida).</title>
        <authorList>
            <person name="Smith C.H."/>
        </authorList>
    </citation>
    <scope>NUCLEOTIDE SEQUENCE</scope>
    <source>
        <strain evidence="6">CHS0354</strain>
    </source>
</reference>
<keyword evidence="1" id="KW-0808">Transferase</keyword>
<evidence type="ECO:0000313" key="6">
    <source>
        <dbReference type="EMBL" id="KAK3590746.1"/>
    </source>
</evidence>
<dbReference type="PANTHER" id="PTHR26392:SF92">
    <property type="entry name" value="PROTEIN KINASE DOMAIN-CONTAINING PROTEIN"/>
    <property type="match status" value="1"/>
</dbReference>
<comment type="caution">
    <text evidence="6">The sequence shown here is derived from an EMBL/GenBank/DDBJ whole genome shotgun (WGS) entry which is preliminary data.</text>
</comment>
<dbReference type="Pfam" id="PF07714">
    <property type="entry name" value="PK_Tyr_Ser-Thr"/>
    <property type="match status" value="1"/>
</dbReference>
<reference evidence="6" key="3">
    <citation type="submission" date="2023-05" db="EMBL/GenBank/DDBJ databases">
        <authorList>
            <person name="Smith C.H."/>
        </authorList>
    </citation>
    <scope>NUCLEOTIDE SEQUENCE</scope>
    <source>
        <strain evidence="6">CHS0354</strain>
        <tissue evidence="6">Mantle</tissue>
    </source>
</reference>
<keyword evidence="1" id="KW-0418">Kinase</keyword>
<dbReference type="SMART" id="SM00220">
    <property type="entry name" value="S_TKc"/>
    <property type="match status" value="1"/>
</dbReference>
<evidence type="ECO:0000256" key="2">
    <source>
        <dbReference type="ARBA" id="ARBA00022741"/>
    </source>
</evidence>
<dbReference type="InterPro" id="IPR017441">
    <property type="entry name" value="Protein_kinase_ATP_BS"/>
</dbReference>
<dbReference type="AlphaFoldDB" id="A0AAE0VUP7"/>
<evidence type="ECO:0000259" key="5">
    <source>
        <dbReference type="PROSITE" id="PS50011"/>
    </source>
</evidence>
<dbReference type="EMBL" id="JAEAOA010001849">
    <property type="protein sequence ID" value="KAK3590746.1"/>
    <property type="molecule type" value="Genomic_DNA"/>
</dbReference>
<dbReference type="InterPro" id="IPR001245">
    <property type="entry name" value="Ser-Thr/Tyr_kinase_cat_dom"/>
</dbReference>
<dbReference type="PANTHER" id="PTHR26392">
    <property type="entry name" value="MITOGEN-ACTIVATED PROTEIN KINASE KINASE KINASE 7-RELATED"/>
    <property type="match status" value="1"/>
</dbReference>
<dbReference type="Proteomes" id="UP001195483">
    <property type="component" value="Unassembled WGS sequence"/>
</dbReference>
<dbReference type="SUPFAM" id="SSF56112">
    <property type="entry name" value="Protein kinase-like (PK-like)"/>
    <property type="match status" value="1"/>
</dbReference>
<evidence type="ECO:0000313" key="7">
    <source>
        <dbReference type="Proteomes" id="UP001195483"/>
    </source>
</evidence>